<proteinExistence type="predicted"/>
<dbReference type="EMBL" id="HBUE01015085">
    <property type="protein sequence ID" value="CAG6450157.1"/>
    <property type="molecule type" value="Transcribed_RNA"/>
</dbReference>
<organism evidence="1">
    <name type="scientific">Culex pipiens</name>
    <name type="common">House mosquito</name>
    <dbReference type="NCBI Taxonomy" id="7175"/>
    <lineage>
        <taxon>Eukaryota</taxon>
        <taxon>Metazoa</taxon>
        <taxon>Ecdysozoa</taxon>
        <taxon>Arthropoda</taxon>
        <taxon>Hexapoda</taxon>
        <taxon>Insecta</taxon>
        <taxon>Pterygota</taxon>
        <taxon>Neoptera</taxon>
        <taxon>Endopterygota</taxon>
        <taxon>Diptera</taxon>
        <taxon>Nematocera</taxon>
        <taxon>Culicoidea</taxon>
        <taxon>Culicidae</taxon>
        <taxon>Culicinae</taxon>
        <taxon>Culicini</taxon>
        <taxon>Culex</taxon>
        <taxon>Culex</taxon>
    </lineage>
</organism>
<evidence type="ECO:0000313" key="1">
    <source>
        <dbReference type="EMBL" id="CAG6450155.1"/>
    </source>
</evidence>
<dbReference type="AlphaFoldDB" id="A0A8D8A556"/>
<dbReference type="EMBL" id="HBUE01015078">
    <property type="protein sequence ID" value="CAG6450156.1"/>
    <property type="molecule type" value="Transcribed_RNA"/>
</dbReference>
<name>A0A8D8A556_CULPI</name>
<dbReference type="EMBL" id="HBUE01015073">
    <property type="protein sequence ID" value="CAG6450155.1"/>
    <property type="molecule type" value="Transcribed_RNA"/>
</dbReference>
<sequence>MASAITNFPLFLHMIFTKSFHSYVRALALQTFTLFVQTFTCATGTPSSVNIESCSSKRQNKLSMTFHQICFGHVFFTSRSTVLNEMFVFFADLSGFLHFRVFFEWQYHSVTLVRWCHGSAML</sequence>
<reference evidence="1" key="1">
    <citation type="submission" date="2021-05" db="EMBL/GenBank/DDBJ databases">
        <authorList>
            <person name="Alioto T."/>
            <person name="Alioto T."/>
            <person name="Gomez Garrido J."/>
        </authorList>
    </citation>
    <scope>NUCLEOTIDE SEQUENCE</scope>
</reference>
<protein>
    <submittedName>
        <fullName evidence="1">(northern house mosquito) hypothetical protein</fullName>
    </submittedName>
</protein>
<accession>A0A8D8A556</accession>